<comment type="subunit">
    <text evidence="4">Homodimer.</text>
</comment>
<evidence type="ECO:0000313" key="13">
    <source>
        <dbReference type="EMBL" id="USF88861.1"/>
    </source>
</evidence>
<gene>
    <name evidence="13" type="primary">ppx</name>
    <name evidence="13" type="ORF">L0Y14_06440</name>
</gene>
<comment type="subcellular location">
    <subcellularLocation>
        <location evidence="2">Cell membrane</location>
        <topology evidence="2">Peripheral membrane protein</topology>
    </subcellularLocation>
</comment>
<dbReference type="InterPro" id="IPR050273">
    <property type="entry name" value="GppA/Ppx_hydrolase"/>
</dbReference>
<dbReference type="InterPro" id="IPR022371">
    <property type="entry name" value="Exopolyphosphatase"/>
</dbReference>
<dbReference type="InterPro" id="IPR043129">
    <property type="entry name" value="ATPase_NBD"/>
</dbReference>
<dbReference type="PIRSF" id="PIRSF001267">
    <property type="entry name" value="Pyrophosphatase_GppA_Ppx"/>
    <property type="match status" value="1"/>
</dbReference>
<protein>
    <recommendedName>
        <fullName evidence="6">Exopolyphosphatase</fullName>
        <ecNumber evidence="5">3.6.1.11</ecNumber>
    </recommendedName>
</protein>
<dbReference type="RefSeq" id="WP_006474064.1">
    <property type="nucleotide sequence ID" value="NZ_CP090569.1"/>
</dbReference>
<dbReference type="InterPro" id="IPR030673">
    <property type="entry name" value="PyroPPase_GppA_Ppx"/>
</dbReference>
<dbReference type="Gene3D" id="3.30.420.150">
    <property type="entry name" value="Exopolyphosphatase. Domain 2"/>
    <property type="match status" value="1"/>
</dbReference>
<dbReference type="GO" id="GO:0005886">
    <property type="term" value="C:plasma membrane"/>
    <property type="evidence" value="ECO:0007669"/>
    <property type="project" value="UniProtKB-SubCell"/>
</dbReference>
<dbReference type="Pfam" id="PF21447">
    <property type="entry name" value="Ppx-GppA_III"/>
    <property type="match status" value="1"/>
</dbReference>
<reference evidence="13" key="1">
    <citation type="journal article" date="2022" name="Mol. Ecol. Resour.">
        <title>The complete and closed genome of the facultative generalist Candidatus Endoriftia persephone from deep-sea hydrothermal vents.</title>
        <authorList>
            <person name="de Oliveira A.L."/>
            <person name="Srivastava A."/>
            <person name="Espada-Hinojosa S."/>
            <person name="Bright M."/>
        </authorList>
    </citation>
    <scope>NUCLEOTIDE SEQUENCE</scope>
    <source>
        <strain evidence="13">Tica-EPR-9o50.N</strain>
    </source>
</reference>
<keyword evidence="9" id="KW-0472">Membrane</keyword>
<evidence type="ECO:0000256" key="5">
    <source>
        <dbReference type="ARBA" id="ARBA00012451"/>
    </source>
</evidence>
<evidence type="ECO:0000256" key="8">
    <source>
        <dbReference type="ARBA" id="ARBA00022801"/>
    </source>
</evidence>
<dbReference type="CDD" id="cd24053">
    <property type="entry name" value="ASKHA_NBD_EcPPX-GppA-like"/>
    <property type="match status" value="1"/>
</dbReference>
<evidence type="ECO:0000256" key="6">
    <source>
        <dbReference type="ARBA" id="ARBA00020416"/>
    </source>
</evidence>
<evidence type="ECO:0000256" key="3">
    <source>
        <dbReference type="ARBA" id="ARBA00007125"/>
    </source>
</evidence>
<dbReference type="SUPFAM" id="SSF53067">
    <property type="entry name" value="Actin-like ATPase domain"/>
    <property type="match status" value="2"/>
</dbReference>
<evidence type="ECO:0000256" key="10">
    <source>
        <dbReference type="ARBA" id="ARBA00047607"/>
    </source>
</evidence>
<dbReference type="GO" id="GO:0004309">
    <property type="term" value="F:exopolyphosphatase activity"/>
    <property type="evidence" value="ECO:0007669"/>
    <property type="project" value="UniProtKB-EC"/>
</dbReference>
<dbReference type="Gene3D" id="3.30.420.40">
    <property type="match status" value="1"/>
</dbReference>
<dbReference type="GO" id="GO:0006798">
    <property type="term" value="P:polyphosphate catabolic process"/>
    <property type="evidence" value="ECO:0007669"/>
    <property type="project" value="TreeGrafter"/>
</dbReference>
<comment type="cofactor">
    <cofactor evidence="1">
        <name>Mg(2+)</name>
        <dbReference type="ChEBI" id="CHEBI:18420"/>
    </cofactor>
</comment>
<dbReference type="Gene3D" id="1.10.3210.10">
    <property type="entry name" value="Hypothetical protein af1432"/>
    <property type="match status" value="1"/>
</dbReference>
<evidence type="ECO:0000256" key="2">
    <source>
        <dbReference type="ARBA" id="ARBA00004202"/>
    </source>
</evidence>
<evidence type="ECO:0000256" key="7">
    <source>
        <dbReference type="ARBA" id="ARBA00022475"/>
    </source>
</evidence>
<dbReference type="FunFam" id="3.30.420.150:FF:000001">
    <property type="entry name" value="Guanosine-5'-triphosphate,3'-diphosphate pyrophosphatase"/>
    <property type="match status" value="1"/>
</dbReference>
<evidence type="ECO:0000256" key="1">
    <source>
        <dbReference type="ARBA" id="ARBA00001946"/>
    </source>
</evidence>
<dbReference type="SUPFAM" id="SSF109604">
    <property type="entry name" value="HD-domain/PDEase-like"/>
    <property type="match status" value="1"/>
</dbReference>
<dbReference type="NCBIfam" id="TIGR03706">
    <property type="entry name" value="exo_poly_only"/>
    <property type="match status" value="1"/>
</dbReference>
<dbReference type="KEGG" id="eps:L0Y14_06440"/>
<sequence length="505" mass="55785">MQQQKAETAGQEQTVAAIDLGSNSFHMIVARVHDGSLQIIDKMREMVRLGEGLTDDKHLTPEVAARAIACLERFGQRLGSLPSEHVMAVGTNTLRQVSSADAFLTAAQQALGHPIEIIAGREEARLIYLGVSHGLASSGEAKQLVIDIGGGSTELIVGEGFRTERRESLHMGCVSISRSHFADGLINSKRMKQAELACAVVIRPVRSFFRDAGWSRAVGSSGTIKAIRKVVTEEGWSQEGISARSLEKLRKRMIEAGSLDKLQLKGLSEERKPVFAGGVAVLSALFKHIGIEQMQVSNEALREGLIYDMIGRSRQEDARERTVRSLSKRYNVDQEQAQRVESTALALYHQVIRPWKMLDSRYSSMLSWAAQLHEVGLTVSHSQFQKHGSYLLENSDLSGFTRQEQRVLAAMVRGHRRKFPTSVFEALPQEVVLCTKQLCVLLRLAVLMHRSRSPVAKPQALLDVNGLSLTLEFPAGWLASHPLTRLELKQEASYLQAAGFSLTFS</sequence>
<dbReference type="AlphaFoldDB" id="A0A9J7A1A6"/>
<feature type="domain" description="Ppx/GppA phosphatase N-terminal" evidence="11">
    <location>
        <begin position="28"/>
        <end position="311"/>
    </location>
</feature>
<dbReference type="EC" id="3.6.1.11" evidence="5"/>
<dbReference type="Proteomes" id="UP001056649">
    <property type="component" value="Chromosome"/>
</dbReference>
<dbReference type="FunFam" id="3.30.420.40:FF:000023">
    <property type="entry name" value="Guanosine-5'-triphosphate,3'-diphosphate pyrophosphatase"/>
    <property type="match status" value="1"/>
</dbReference>
<organism evidence="13 14">
    <name type="scientific">Candidatus Endoriftia persephonae</name>
    <dbReference type="NCBI Taxonomy" id="393765"/>
    <lineage>
        <taxon>Bacteria</taxon>
        <taxon>Pseudomonadati</taxon>
        <taxon>Pseudomonadota</taxon>
        <taxon>Gammaproteobacteria</taxon>
        <taxon>Chromatiales</taxon>
        <taxon>Sedimenticolaceae</taxon>
        <taxon>Candidatus Endoriftia</taxon>
    </lineage>
</organism>
<evidence type="ECO:0000259" key="11">
    <source>
        <dbReference type="Pfam" id="PF02541"/>
    </source>
</evidence>
<comment type="similarity">
    <text evidence="3">Belongs to the GppA/Ppx family.</text>
</comment>
<accession>A0A9J7A1A6</accession>
<keyword evidence="7" id="KW-1003">Cell membrane</keyword>
<name>A0A9J7A1A6_9GAMM</name>
<dbReference type="EMBL" id="CP090569">
    <property type="protein sequence ID" value="USF88861.1"/>
    <property type="molecule type" value="Genomic_DNA"/>
</dbReference>
<dbReference type="PANTHER" id="PTHR30005:SF14">
    <property type="entry name" value="EXOPOLYPHOSPHATASE"/>
    <property type="match status" value="1"/>
</dbReference>
<keyword evidence="14" id="KW-1185">Reference proteome</keyword>
<evidence type="ECO:0000256" key="4">
    <source>
        <dbReference type="ARBA" id="ARBA00011738"/>
    </source>
</evidence>
<proteinExistence type="inferred from homology"/>
<dbReference type="Pfam" id="PF02541">
    <property type="entry name" value="Ppx-GppA"/>
    <property type="match status" value="1"/>
</dbReference>
<feature type="domain" description="Ppx/GppA phosphatase C-terminal" evidence="12">
    <location>
        <begin position="319"/>
        <end position="491"/>
    </location>
</feature>
<evidence type="ECO:0000256" key="9">
    <source>
        <dbReference type="ARBA" id="ARBA00023136"/>
    </source>
</evidence>
<dbReference type="PANTHER" id="PTHR30005">
    <property type="entry name" value="EXOPOLYPHOSPHATASE"/>
    <property type="match status" value="1"/>
</dbReference>
<evidence type="ECO:0000313" key="14">
    <source>
        <dbReference type="Proteomes" id="UP001056649"/>
    </source>
</evidence>
<comment type="catalytic activity">
    <reaction evidence="10">
        <text>[phosphate](n) + H2O = [phosphate](n-1) + phosphate + H(+)</text>
        <dbReference type="Rhea" id="RHEA:21528"/>
        <dbReference type="Rhea" id="RHEA-COMP:9859"/>
        <dbReference type="Rhea" id="RHEA-COMP:14279"/>
        <dbReference type="ChEBI" id="CHEBI:15377"/>
        <dbReference type="ChEBI" id="CHEBI:15378"/>
        <dbReference type="ChEBI" id="CHEBI:16838"/>
        <dbReference type="ChEBI" id="CHEBI:43474"/>
        <dbReference type="EC" id="3.6.1.11"/>
    </reaction>
</comment>
<dbReference type="InterPro" id="IPR048950">
    <property type="entry name" value="Ppx_GppA_C"/>
</dbReference>
<evidence type="ECO:0000259" key="12">
    <source>
        <dbReference type="Pfam" id="PF21447"/>
    </source>
</evidence>
<keyword evidence="8 13" id="KW-0378">Hydrolase</keyword>
<dbReference type="InterPro" id="IPR003695">
    <property type="entry name" value="Ppx_GppA_N"/>
</dbReference>